<accession>A0A485M3Z5</accession>
<gene>
    <name evidence="1" type="ORF">SCFA_750054</name>
</gene>
<sequence>MSRRISVLVCFLLLSLAASAWGDGDGGGEPLTRSEVAQIKGVLKDMVAALGAQPSGYDALEEDYDLPATYHPHKNTGRFSPIYGGVRLRYGTDTAKIQKSMEQTAQEWQRKYLEATAKGDAEAITKLTQEYQAMIASIQLQAANASASHKEPIVIDIRLNQYQTAAIDPDGVVLEKPGFIALAEKSHRQDMGRVRCFFDPIALKQTETLSQVRLEYPQDGMAAKTSVSNVVIEFEGPEKDIQEWVKRIDTAAVLKKIK</sequence>
<dbReference type="EMBL" id="CAADRM010000142">
    <property type="protein sequence ID" value="VFU17988.1"/>
    <property type="molecule type" value="Genomic_DNA"/>
</dbReference>
<evidence type="ECO:0000313" key="1">
    <source>
        <dbReference type="EMBL" id="VFU17988.1"/>
    </source>
</evidence>
<name>A0A485M3Z5_9ZZZZ</name>
<reference evidence="1" key="1">
    <citation type="submission" date="2019-03" db="EMBL/GenBank/DDBJ databases">
        <authorList>
            <person name="Hao L."/>
        </authorList>
    </citation>
    <scope>NUCLEOTIDE SEQUENCE</scope>
</reference>
<dbReference type="AlphaFoldDB" id="A0A485M3Z5"/>
<organism evidence="1">
    <name type="scientific">anaerobic digester metagenome</name>
    <dbReference type="NCBI Taxonomy" id="1263854"/>
    <lineage>
        <taxon>unclassified sequences</taxon>
        <taxon>metagenomes</taxon>
        <taxon>ecological metagenomes</taxon>
    </lineage>
</organism>
<protein>
    <submittedName>
        <fullName evidence="1">Uncharacterized protein</fullName>
    </submittedName>
</protein>
<proteinExistence type="predicted"/>